<dbReference type="InterPro" id="IPR021812">
    <property type="entry name" value="DUF3391"/>
</dbReference>
<dbReference type="Gene3D" id="1.10.3210.10">
    <property type="entry name" value="Hypothetical protein af1432"/>
    <property type="match status" value="1"/>
</dbReference>
<keyword evidence="3" id="KW-1185">Reference proteome</keyword>
<dbReference type="RefSeq" id="WP_046860899.1">
    <property type="nucleotide sequence ID" value="NZ_CP011412.1"/>
</dbReference>
<dbReference type="PANTHER" id="PTHR43155:SF2">
    <property type="entry name" value="CYCLIC DI-GMP PHOSPHODIESTERASE PA4108"/>
    <property type="match status" value="1"/>
</dbReference>
<reference evidence="2 3" key="1">
    <citation type="journal article" date="2015" name="Genome Announc.">
        <title>Complete Genome Sequence of Sedimenticola thiotaurini Strain SIP-G1, a Polyphosphate- and Polyhydroxyalkanoate-Accumulating Sulfur-Oxidizing Gammaproteobacterium Isolated from Salt Marsh Sediments.</title>
        <authorList>
            <person name="Flood B.E."/>
            <person name="Jones D.S."/>
            <person name="Bailey J.V."/>
        </authorList>
    </citation>
    <scope>NUCLEOTIDE SEQUENCE [LARGE SCALE GENOMIC DNA]</scope>
    <source>
        <strain evidence="2 3">SIP-G1</strain>
    </source>
</reference>
<dbReference type="PROSITE" id="PS51832">
    <property type="entry name" value="HD_GYP"/>
    <property type="match status" value="1"/>
</dbReference>
<sequence length="428" mass="48489">MKTEVKTSVDGLEIGMFVSRLDRPWIRTPFDLEGVKITSPEDIERIRKYCSYVYIDVEQGISPHPRYWILDKAADQQLFGETPNPQSQAAIAEIKREYQSLRKTTYQNTEEFRTEIETATKASESLTHEYRQLLVDLEKGRDIDLSVVKAGVSDMVESVNRNPAAMMWIVQLKKLDEYTYSRALGTSVWCATFGRHLGLEISGINKLALGGLLLDLGKSRIPPDILNKKGELTDAELEIIRQHVDQSVRVLISEERKKGGKNSLDYDVLQMVATHHERYDGSGYPQGLANNDIPMYGRIAGIVDSYDAMTSERPYRESRPLSPHEAITELYSLRDDKFQGELVEQFIQTVGLYPTGSLVELNTGQVGAVIETNGLRRLQPTVMLLLDENKEPYSQFKRIDLTTTGEAFRVERGLEPGAYGINMQELFL</sequence>
<evidence type="ECO:0000313" key="3">
    <source>
        <dbReference type="Proteomes" id="UP000034410"/>
    </source>
</evidence>
<dbReference type="KEGG" id="seds:AAY24_00840"/>
<dbReference type="CDD" id="cd00077">
    <property type="entry name" value="HDc"/>
    <property type="match status" value="1"/>
</dbReference>
<evidence type="ECO:0000259" key="1">
    <source>
        <dbReference type="PROSITE" id="PS51832"/>
    </source>
</evidence>
<dbReference type="AlphaFoldDB" id="A0A0F7K4R3"/>
<organism evidence="2 3">
    <name type="scientific">Sedimenticola thiotaurini</name>
    <dbReference type="NCBI Taxonomy" id="1543721"/>
    <lineage>
        <taxon>Bacteria</taxon>
        <taxon>Pseudomonadati</taxon>
        <taxon>Pseudomonadota</taxon>
        <taxon>Gammaproteobacteria</taxon>
        <taxon>Chromatiales</taxon>
        <taxon>Sedimenticolaceae</taxon>
        <taxon>Sedimenticola</taxon>
    </lineage>
</organism>
<name>A0A0F7K4R3_9GAMM</name>
<dbReference type="GO" id="GO:0008081">
    <property type="term" value="F:phosphoric diester hydrolase activity"/>
    <property type="evidence" value="ECO:0007669"/>
    <property type="project" value="UniProtKB-ARBA"/>
</dbReference>
<dbReference type="Proteomes" id="UP000034410">
    <property type="component" value="Chromosome"/>
</dbReference>
<dbReference type="Pfam" id="PF13487">
    <property type="entry name" value="HD_5"/>
    <property type="match status" value="1"/>
</dbReference>
<accession>A0A0F7K4R3</accession>
<dbReference type="InterPro" id="IPR003607">
    <property type="entry name" value="HD/PDEase_dom"/>
</dbReference>
<dbReference type="Pfam" id="PF11871">
    <property type="entry name" value="DUF3391"/>
    <property type="match status" value="1"/>
</dbReference>
<dbReference type="InterPro" id="IPR037522">
    <property type="entry name" value="HD_GYP_dom"/>
</dbReference>
<dbReference type="PANTHER" id="PTHR43155">
    <property type="entry name" value="CYCLIC DI-GMP PHOSPHODIESTERASE PA4108-RELATED"/>
    <property type="match status" value="1"/>
</dbReference>
<feature type="domain" description="HD-GYP" evidence="1">
    <location>
        <begin position="157"/>
        <end position="362"/>
    </location>
</feature>
<gene>
    <name evidence="2" type="ORF">AAY24_00840</name>
</gene>
<proteinExistence type="predicted"/>
<protein>
    <recommendedName>
        <fullName evidence="1">HD-GYP domain-containing protein</fullName>
    </recommendedName>
</protein>
<dbReference type="EMBL" id="CP011412">
    <property type="protein sequence ID" value="AKH21968.1"/>
    <property type="molecule type" value="Genomic_DNA"/>
</dbReference>
<dbReference type="SUPFAM" id="SSF109604">
    <property type="entry name" value="HD-domain/PDEase-like"/>
    <property type="match status" value="1"/>
</dbReference>
<evidence type="ECO:0000313" key="2">
    <source>
        <dbReference type="EMBL" id="AKH21968.1"/>
    </source>
</evidence>